<evidence type="ECO:0000313" key="1">
    <source>
        <dbReference type="EMBL" id="KHG30215.1"/>
    </source>
</evidence>
<sequence>MNIFRVKYDNIKVDIYLRHRVRPCLRHRPRLRFTYKTMSGTSTSYLISCKTLSGTEASILNYM</sequence>
<proteinExistence type="predicted"/>
<dbReference type="EMBL" id="KN455101">
    <property type="protein sequence ID" value="KHG30215.1"/>
    <property type="molecule type" value="Genomic_DNA"/>
</dbReference>
<gene>
    <name evidence="1" type="ORF">F383_36004</name>
</gene>
<protein>
    <submittedName>
        <fullName evidence="1">Uncharacterized protein</fullName>
    </submittedName>
</protein>
<dbReference type="Proteomes" id="UP000032142">
    <property type="component" value="Unassembled WGS sequence"/>
</dbReference>
<keyword evidence="2" id="KW-1185">Reference proteome</keyword>
<accession>A0A0B0PYU1</accession>
<dbReference type="AlphaFoldDB" id="A0A0B0PYU1"/>
<reference evidence="2" key="1">
    <citation type="submission" date="2014-09" db="EMBL/GenBank/DDBJ databases">
        <authorList>
            <person name="Mudge J."/>
            <person name="Ramaraj T."/>
            <person name="Lindquist I.E."/>
            <person name="Bharti A.K."/>
            <person name="Sundararajan A."/>
            <person name="Cameron C.T."/>
            <person name="Woodward J.E."/>
            <person name="May G.D."/>
            <person name="Brubaker C."/>
            <person name="Broadhvest J."/>
            <person name="Wilkins T.A."/>
        </authorList>
    </citation>
    <scope>NUCLEOTIDE SEQUENCE</scope>
    <source>
        <strain evidence="2">cv. AKA8401</strain>
    </source>
</reference>
<organism evidence="1 2">
    <name type="scientific">Gossypium arboreum</name>
    <name type="common">Tree cotton</name>
    <name type="synonym">Gossypium nanking</name>
    <dbReference type="NCBI Taxonomy" id="29729"/>
    <lineage>
        <taxon>Eukaryota</taxon>
        <taxon>Viridiplantae</taxon>
        <taxon>Streptophyta</taxon>
        <taxon>Embryophyta</taxon>
        <taxon>Tracheophyta</taxon>
        <taxon>Spermatophyta</taxon>
        <taxon>Magnoliopsida</taxon>
        <taxon>eudicotyledons</taxon>
        <taxon>Gunneridae</taxon>
        <taxon>Pentapetalae</taxon>
        <taxon>rosids</taxon>
        <taxon>malvids</taxon>
        <taxon>Malvales</taxon>
        <taxon>Malvaceae</taxon>
        <taxon>Malvoideae</taxon>
        <taxon>Gossypium</taxon>
    </lineage>
</organism>
<evidence type="ECO:0000313" key="2">
    <source>
        <dbReference type="Proteomes" id="UP000032142"/>
    </source>
</evidence>
<name>A0A0B0PYU1_GOSAR</name>